<reference evidence="2 3" key="1">
    <citation type="submission" date="2014-04" db="EMBL/GenBank/DDBJ databases">
        <title>Evolutionary Origins and Diversification of the Mycorrhizal Mutualists.</title>
        <authorList>
            <consortium name="DOE Joint Genome Institute"/>
            <consortium name="Mycorrhizal Genomics Consortium"/>
            <person name="Kohler A."/>
            <person name="Kuo A."/>
            <person name="Nagy L.G."/>
            <person name="Floudas D."/>
            <person name="Copeland A."/>
            <person name="Barry K.W."/>
            <person name="Cichocki N."/>
            <person name="Veneault-Fourrey C."/>
            <person name="LaButti K."/>
            <person name="Lindquist E.A."/>
            <person name="Lipzen A."/>
            <person name="Lundell T."/>
            <person name="Morin E."/>
            <person name="Murat C."/>
            <person name="Riley R."/>
            <person name="Ohm R."/>
            <person name="Sun H."/>
            <person name="Tunlid A."/>
            <person name="Henrissat B."/>
            <person name="Grigoriev I.V."/>
            <person name="Hibbett D.S."/>
            <person name="Martin F."/>
        </authorList>
    </citation>
    <scope>NUCLEOTIDE SEQUENCE [LARGE SCALE GENOMIC DNA]</scope>
    <source>
        <strain evidence="2 3">Koide BX008</strain>
    </source>
</reference>
<proteinExistence type="predicted"/>
<accession>A0A0C2X084</accession>
<name>A0A0C2X084_AMAMK</name>
<keyword evidence="1" id="KW-0732">Signal</keyword>
<evidence type="ECO:0000313" key="2">
    <source>
        <dbReference type="EMBL" id="KIL62083.1"/>
    </source>
</evidence>
<gene>
    <name evidence="2" type="ORF">M378DRAFT_166245</name>
</gene>
<organism evidence="2 3">
    <name type="scientific">Amanita muscaria (strain Koide BX008)</name>
    <dbReference type="NCBI Taxonomy" id="946122"/>
    <lineage>
        <taxon>Eukaryota</taxon>
        <taxon>Fungi</taxon>
        <taxon>Dikarya</taxon>
        <taxon>Basidiomycota</taxon>
        <taxon>Agaricomycotina</taxon>
        <taxon>Agaricomycetes</taxon>
        <taxon>Agaricomycetidae</taxon>
        <taxon>Agaricales</taxon>
        <taxon>Pluteineae</taxon>
        <taxon>Amanitaceae</taxon>
        <taxon>Amanita</taxon>
    </lineage>
</organism>
<evidence type="ECO:0000256" key="1">
    <source>
        <dbReference type="SAM" id="SignalP"/>
    </source>
</evidence>
<protein>
    <submittedName>
        <fullName evidence="2">Uncharacterized protein</fullName>
    </submittedName>
</protein>
<dbReference type="HOGENOM" id="CLU_106779_0_0_1"/>
<dbReference type="Proteomes" id="UP000054549">
    <property type="component" value="Unassembled WGS sequence"/>
</dbReference>
<keyword evidence="3" id="KW-1185">Reference proteome</keyword>
<dbReference type="AlphaFoldDB" id="A0A0C2X084"/>
<dbReference type="InParanoid" id="A0A0C2X084"/>
<evidence type="ECO:0000313" key="3">
    <source>
        <dbReference type="Proteomes" id="UP000054549"/>
    </source>
</evidence>
<sequence length="156" mass="16932">MRFSVIYLASLLLLPSLVASKQRDLTASSSPQSPPSHPIPAHGDVVRFQGDRGPHLGVVVGAQQHQGGNVNIAPFVSNRLRHSSEPIEVHINELVNTHPGNVARTPRPAQEQLASNLRWWHQVRPPTVDSAGAVRGSPNYQAYQAAQSRGGHGTRR</sequence>
<feature type="chain" id="PRO_5002158598" evidence="1">
    <location>
        <begin position="21"/>
        <end position="156"/>
    </location>
</feature>
<feature type="signal peptide" evidence="1">
    <location>
        <begin position="1"/>
        <end position="20"/>
    </location>
</feature>
<dbReference type="EMBL" id="KN818276">
    <property type="protein sequence ID" value="KIL62083.1"/>
    <property type="molecule type" value="Genomic_DNA"/>
</dbReference>